<dbReference type="EMBL" id="CAJJDN010000053">
    <property type="protein sequence ID" value="CAD8088894.1"/>
    <property type="molecule type" value="Genomic_DNA"/>
</dbReference>
<evidence type="ECO:0000256" key="2">
    <source>
        <dbReference type="SAM" id="Coils"/>
    </source>
</evidence>
<comment type="caution">
    <text evidence="4">The sequence shown here is derived from an EMBL/GenBank/DDBJ whole genome shotgun (WGS) entry which is preliminary data.</text>
</comment>
<keyword evidence="1" id="KW-0863">Zinc-finger</keyword>
<keyword evidence="2" id="KW-0175">Coiled coil</keyword>
<dbReference type="CDD" id="cd19757">
    <property type="entry name" value="Bbox1"/>
    <property type="match status" value="1"/>
</dbReference>
<organism evidence="4 5">
    <name type="scientific">Paramecium sonneborni</name>
    <dbReference type="NCBI Taxonomy" id="65129"/>
    <lineage>
        <taxon>Eukaryota</taxon>
        <taxon>Sar</taxon>
        <taxon>Alveolata</taxon>
        <taxon>Ciliophora</taxon>
        <taxon>Intramacronucleata</taxon>
        <taxon>Oligohymenophorea</taxon>
        <taxon>Peniculida</taxon>
        <taxon>Parameciidae</taxon>
        <taxon>Paramecium</taxon>
    </lineage>
</organism>
<dbReference type="AlphaFoldDB" id="A0A8S1NQC3"/>
<feature type="coiled-coil region" evidence="2">
    <location>
        <begin position="57"/>
        <end position="213"/>
    </location>
</feature>
<evidence type="ECO:0000313" key="5">
    <source>
        <dbReference type="Proteomes" id="UP000692954"/>
    </source>
</evidence>
<evidence type="ECO:0000313" key="4">
    <source>
        <dbReference type="EMBL" id="CAD8088894.1"/>
    </source>
</evidence>
<feature type="domain" description="B box-type" evidence="3">
    <location>
        <begin position="1"/>
        <end position="45"/>
    </location>
</feature>
<accession>A0A8S1NQC3</accession>
<dbReference type="Proteomes" id="UP000692954">
    <property type="component" value="Unassembled WGS sequence"/>
</dbReference>
<name>A0A8S1NQC3_9CILI</name>
<sequence length="241" mass="28328">MNYSKCSSCNQNIPILNCKTCQLILCFFCDENLHSQKHNHLTTTLIFSSQFPTQSYQNNLNQTIQIKKLELQQLKDKEQQIAKNYQDKMLQAQKKYEQQINLLEQRLQQASTFMDQMQNQVEDLDVDKMQNELESLDKSLKIDIKKAEEEQTILLEKTQKVDQLLERLKKATDIEQQQIQKMNEVLTVFKACSEQLQKEKDLLMLDNEKLIGEVEIFAKFFDENGALLEELSKGKNEQLQQ</sequence>
<keyword evidence="1" id="KW-0862">Zinc</keyword>
<dbReference type="InterPro" id="IPR000315">
    <property type="entry name" value="Znf_B-box"/>
</dbReference>
<gene>
    <name evidence="4" type="ORF">PSON_ATCC_30995.1.T0530158</name>
</gene>
<dbReference type="OrthoDB" id="299114at2759"/>
<keyword evidence="5" id="KW-1185">Reference proteome</keyword>
<evidence type="ECO:0000259" key="3">
    <source>
        <dbReference type="PROSITE" id="PS50119"/>
    </source>
</evidence>
<dbReference type="GO" id="GO:0008270">
    <property type="term" value="F:zinc ion binding"/>
    <property type="evidence" value="ECO:0007669"/>
    <property type="project" value="UniProtKB-KW"/>
</dbReference>
<dbReference type="PROSITE" id="PS50119">
    <property type="entry name" value="ZF_BBOX"/>
    <property type="match status" value="1"/>
</dbReference>
<protein>
    <recommendedName>
        <fullName evidence="3">B box-type domain-containing protein</fullName>
    </recommendedName>
</protein>
<proteinExistence type="predicted"/>
<reference evidence="4" key="1">
    <citation type="submission" date="2021-01" db="EMBL/GenBank/DDBJ databases">
        <authorList>
            <consortium name="Genoscope - CEA"/>
            <person name="William W."/>
        </authorList>
    </citation>
    <scope>NUCLEOTIDE SEQUENCE</scope>
</reference>
<keyword evidence="1" id="KW-0479">Metal-binding</keyword>
<evidence type="ECO:0000256" key="1">
    <source>
        <dbReference type="PROSITE-ProRule" id="PRU00024"/>
    </source>
</evidence>